<evidence type="ECO:0000259" key="7">
    <source>
        <dbReference type="PROSITE" id="PS50109"/>
    </source>
</evidence>
<dbReference type="InterPro" id="IPR004358">
    <property type="entry name" value="Sig_transdc_His_kin-like_C"/>
</dbReference>
<sequence>MMDYEKIRIAIIAEDSESARILPHLHDCGVRPQDILCVEPQGWPDLNHDQIGLCLWGVSPQSSAHQNLPDPRLSPAILGQCLNVYIEAGLSPSRSPYVLEWVEFDSPQINVKLQHLIEEAQVREDLRQHQQWYRLAVAEGNVGLWWWDRQLDFVYLSQHFQKMLGLEPSHLPRNVNEWLSRVHVDDRFKVTQTIENQFSQNDRRFELECRIQNTEGRYRWYTLSGQFQSSGCHRKRVLGTATDITEKREAELALITANELANSAVNAKNEFLTNMSHNLRTPLTAILGHADLLGSDWPDGLPGPSLEPIRRNGQQLMHLLDDIMELSCIESAQQSASMGKTSVEAILADTADVYQTKAKRQGLDFHLHVLPGIPPEFVTDAARTRLILTRLIENAIKFTPEGEITVEVSFHGFPKPTLQLIVRDTGVGIPASRLDTIFEPFNQADNSPSRCHGGSGLGLSICHRLVKTLNGSLDVESEVGNGTSFLLRIPLEVTSLSLQEQPRQSGPQKKPQQVRLDGYRVLLVEDGIDNQVVLSAFLRKAGATVTLANNGLEAVEWISANRRDTVSTGQDSDPRVDLILMDMQMPVMDGYQATGLLRENGFCKPILAVTAHALQGDRQRCLDAGCDDYFTKPVKRGPFLEFVKRYGTHAQHLATTLEGS</sequence>
<dbReference type="PRINTS" id="PR00344">
    <property type="entry name" value="BCTRLSENSOR"/>
</dbReference>
<dbReference type="InterPro" id="IPR036890">
    <property type="entry name" value="HATPase_C_sf"/>
</dbReference>
<dbReference type="GO" id="GO:0000155">
    <property type="term" value="F:phosphorelay sensor kinase activity"/>
    <property type="evidence" value="ECO:0007669"/>
    <property type="project" value="InterPro"/>
</dbReference>
<evidence type="ECO:0000313" key="11">
    <source>
        <dbReference type="Proteomes" id="UP000551616"/>
    </source>
</evidence>
<dbReference type="InterPro" id="IPR013655">
    <property type="entry name" value="PAS_fold_3"/>
</dbReference>
<evidence type="ECO:0000256" key="3">
    <source>
        <dbReference type="ARBA" id="ARBA00022553"/>
    </source>
</evidence>
<dbReference type="InterPro" id="IPR003661">
    <property type="entry name" value="HisK_dim/P_dom"/>
</dbReference>
<gene>
    <name evidence="10" type="primary">rcsC_3</name>
    <name evidence="10" type="ORF">HOV93_01880</name>
</gene>
<dbReference type="Pfam" id="PF00512">
    <property type="entry name" value="HisKA"/>
    <property type="match status" value="1"/>
</dbReference>
<feature type="domain" description="Response regulatory" evidence="8">
    <location>
        <begin position="520"/>
        <end position="647"/>
    </location>
</feature>
<dbReference type="SMART" id="SM00387">
    <property type="entry name" value="HATPase_c"/>
    <property type="match status" value="1"/>
</dbReference>
<dbReference type="SMART" id="SM00388">
    <property type="entry name" value="HisKA"/>
    <property type="match status" value="1"/>
</dbReference>
<evidence type="ECO:0000256" key="2">
    <source>
        <dbReference type="ARBA" id="ARBA00012438"/>
    </source>
</evidence>
<evidence type="ECO:0000256" key="6">
    <source>
        <dbReference type="PROSITE-ProRule" id="PRU00169"/>
    </source>
</evidence>
<dbReference type="InterPro" id="IPR005467">
    <property type="entry name" value="His_kinase_dom"/>
</dbReference>
<dbReference type="CDD" id="cd16922">
    <property type="entry name" value="HATPase_EvgS-ArcB-TorS-like"/>
    <property type="match status" value="1"/>
</dbReference>
<dbReference type="InterPro" id="IPR011006">
    <property type="entry name" value="CheY-like_superfamily"/>
</dbReference>
<reference evidence="10 11" key="1">
    <citation type="submission" date="2020-05" db="EMBL/GenBank/DDBJ databases">
        <title>Bremerella alba sp. nov., a novel planctomycete isolated from the surface of the macroalga Fucus spiralis.</title>
        <authorList>
            <person name="Godinho O."/>
            <person name="Botelho R."/>
            <person name="Albuquerque L."/>
            <person name="Wiegand S."/>
            <person name="Da Costa M.S."/>
            <person name="Lobo-Da-Cunha A."/>
            <person name="Jogler C."/>
            <person name="Lage O.M."/>
        </authorList>
    </citation>
    <scope>NUCLEOTIDE SEQUENCE [LARGE SCALE GENOMIC DNA]</scope>
    <source>
        <strain evidence="10 11">FF15</strain>
    </source>
</reference>
<dbReference type="SMART" id="SM00448">
    <property type="entry name" value="REC"/>
    <property type="match status" value="1"/>
</dbReference>
<dbReference type="Gene3D" id="1.10.287.130">
    <property type="match status" value="1"/>
</dbReference>
<feature type="domain" description="PAC" evidence="9">
    <location>
        <begin position="205"/>
        <end position="256"/>
    </location>
</feature>
<dbReference type="Pfam" id="PF08447">
    <property type="entry name" value="PAS_3"/>
    <property type="match status" value="1"/>
</dbReference>
<dbReference type="AlphaFoldDB" id="A0A7V8V194"/>
<keyword evidence="11" id="KW-1185">Reference proteome</keyword>
<dbReference type="EC" id="2.7.13.3" evidence="2"/>
<organism evidence="10 11">
    <name type="scientific">Bremerella alba</name>
    <dbReference type="NCBI Taxonomy" id="980252"/>
    <lineage>
        <taxon>Bacteria</taxon>
        <taxon>Pseudomonadati</taxon>
        <taxon>Planctomycetota</taxon>
        <taxon>Planctomycetia</taxon>
        <taxon>Pirellulales</taxon>
        <taxon>Pirellulaceae</taxon>
        <taxon>Bremerella</taxon>
    </lineage>
</organism>
<dbReference type="RefSeq" id="WP_207394564.1">
    <property type="nucleotide sequence ID" value="NZ_JABRWO010000001.1"/>
</dbReference>
<dbReference type="SUPFAM" id="SSF52172">
    <property type="entry name" value="CheY-like"/>
    <property type="match status" value="1"/>
</dbReference>
<evidence type="ECO:0000256" key="5">
    <source>
        <dbReference type="ARBA" id="ARBA00022777"/>
    </source>
</evidence>
<dbReference type="InterPro" id="IPR001789">
    <property type="entry name" value="Sig_transdc_resp-reg_receiver"/>
</dbReference>
<dbReference type="SUPFAM" id="SSF55785">
    <property type="entry name" value="PYP-like sensor domain (PAS domain)"/>
    <property type="match status" value="1"/>
</dbReference>
<proteinExistence type="predicted"/>
<keyword evidence="5 10" id="KW-0418">Kinase</keyword>
<comment type="caution">
    <text evidence="10">The sequence shown here is derived from an EMBL/GenBank/DDBJ whole genome shotgun (WGS) entry which is preliminary data.</text>
</comment>
<dbReference type="SUPFAM" id="SSF47384">
    <property type="entry name" value="Homodimeric domain of signal transducing histidine kinase"/>
    <property type="match status" value="1"/>
</dbReference>
<feature type="domain" description="Histidine kinase" evidence="7">
    <location>
        <begin position="274"/>
        <end position="493"/>
    </location>
</feature>
<evidence type="ECO:0000259" key="8">
    <source>
        <dbReference type="PROSITE" id="PS50110"/>
    </source>
</evidence>
<keyword evidence="3 6" id="KW-0597">Phosphoprotein</keyword>
<dbReference type="Pfam" id="PF02518">
    <property type="entry name" value="HATPase_c"/>
    <property type="match status" value="1"/>
</dbReference>
<dbReference type="EMBL" id="JABRWO010000001">
    <property type="protein sequence ID" value="MBA2113041.1"/>
    <property type="molecule type" value="Genomic_DNA"/>
</dbReference>
<comment type="catalytic activity">
    <reaction evidence="1">
        <text>ATP + protein L-histidine = ADP + protein N-phospho-L-histidine.</text>
        <dbReference type="EC" id="2.7.13.3"/>
    </reaction>
</comment>
<dbReference type="InterPro" id="IPR036097">
    <property type="entry name" value="HisK_dim/P_sf"/>
</dbReference>
<dbReference type="SUPFAM" id="SSF55874">
    <property type="entry name" value="ATPase domain of HSP90 chaperone/DNA topoisomerase II/histidine kinase"/>
    <property type="match status" value="1"/>
</dbReference>
<keyword evidence="4 10" id="KW-0808">Transferase</keyword>
<evidence type="ECO:0000313" key="10">
    <source>
        <dbReference type="EMBL" id="MBA2113041.1"/>
    </source>
</evidence>
<evidence type="ECO:0000256" key="1">
    <source>
        <dbReference type="ARBA" id="ARBA00000085"/>
    </source>
</evidence>
<dbReference type="Proteomes" id="UP000551616">
    <property type="component" value="Unassembled WGS sequence"/>
</dbReference>
<dbReference type="InterPro" id="IPR035965">
    <property type="entry name" value="PAS-like_dom_sf"/>
</dbReference>
<dbReference type="InterPro" id="IPR003594">
    <property type="entry name" value="HATPase_dom"/>
</dbReference>
<dbReference type="GO" id="GO:0009927">
    <property type="term" value="F:histidine phosphotransfer kinase activity"/>
    <property type="evidence" value="ECO:0007669"/>
    <property type="project" value="TreeGrafter"/>
</dbReference>
<dbReference type="Pfam" id="PF00072">
    <property type="entry name" value="Response_reg"/>
    <property type="match status" value="1"/>
</dbReference>
<dbReference type="PROSITE" id="PS50110">
    <property type="entry name" value="RESPONSE_REGULATORY"/>
    <property type="match status" value="1"/>
</dbReference>
<dbReference type="InterPro" id="IPR000700">
    <property type="entry name" value="PAS-assoc_C"/>
</dbReference>
<dbReference type="NCBIfam" id="TIGR00229">
    <property type="entry name" value="sensory_box"/>
    <property type="match status" value="1"/>
</dbReference>
<dbReference type="CDD" id="cd00130">
    <property type="entry name" value="PAS"/>
    <property type="match status" value="1"/>
</dbReference>
<dbReference type="PROSITE" id="PS50109">
    <property type="entry name" value="HIS_KIN"/>
    <property type="match status" value="1"/>
</dbReference>
<protein>
    <recommendedName>
        <fullName evidence="2">histidine kinase</fullName>
        <ecNumber evidence="2">2.7.13.3</ecNumber>
    </recommendedName>
</protein>
<dbReference type="CDD" id="cd17546">
    <property type="entry name" value="REC_hyHK_CKI1_RcsC-like"/>
    <property type="match status" value="1"/>
</dbReference>
<dbReference type="Gene3D" id="3.40.50.2300">
    <property type="match status" value="1"/>
</dbReference>
<dbReference type="PANTHER" id="PTHR43047">
    <property type="entry name" value="TWO-COMPONENT HISTIDINE PROTEIN KINASE"/>
    <property type="match status" value="1"/>
</dbReference>
<accession>A0A7V8V194</accession>
<evidence type="ECO:0000259" key="9">
    <source>
        <dbReference type="PROSITE" id="PS50113"/>
    </source>
</evidence>
<dbReference type="PANTHER" id="PTHR43047:SF72">
    <property type="entry name" value="OSMOSENSING HISTIDINE PROTEIN KINASE SLN1"/>
    <property type="match status" value="1"/>
</dbReference>
<dbReference type="PROSITE" id="PS50113">
    <property type="entry name" value="PAC"/>
    <property type="match status" value="1"/>
</dbReference>
<name>A0A7V8V194_9BACT</name>
<evidence type="ECO:0000256" key="4">
    <source>
        <dbReference type="ARBA" id="ARBA00022679"/>
    </source>
</evidence>
<dbReference type="Gene3D" id="3.30.565.10">
    <property type="entry name" value="Histidine kinase-like ATPase, C-terminal domain"/>
    <property type="match status" value="1"/>
</dbReference>
<dbReference type="SMART" id="SM00091">
    <property type="entry name" value="PAS"/>
    <property type="match status" value="1"/>
</dbReference>
<dbReference type="Gene3D" id="3.30.450.20">
    <property type="entry name" value="PAS domain"/>
    <property type="match status" value="1"/>
</dbReference>
<feature type="modified residue" description="4-aspartylphosphate" evidence="6">
    <location>
        <position position="582"/>
    </location>
</feature>
<dbReference type="CDD" id="cd00082">
    <property type="entry name" value="HisKA"/>
    <property type="match status" value="1"/>
</dbReference>
<dbReference type="GO" id="GO:0005886">
    <property type="term" value="C:plasma membrane"/>
    <property type="evidence" value="ECO:0007669"/>
    <property type="project" value="TreeGrafter"/>
</dbReference>
<dbReference type="InterPro" id="IPR000014">
    <property type="entry name" value="PAS"/>
</dbReference>